<evidence type="ECO:0000256" key="6">
    <source>
        <dbReference type="HAMAP-Rule" id="MF_00600"/>
    </source>
</evidence>
<proteinExistence type="inferred from homology"/>
<evidence type="ECO:0000256" key="3">
    <source>
        <dbReference type="ARBA" id="ARBA00022840"/>
    </source>
</evidence>
<comment type="function">
    <text evidence="6 8">Together with its co-chaperonin GroES, plays an essential role in assisting protein folding. The GroEL-GroES system forms a nano-cage that allows encapsulation of the non-native substrate proteins and provides a physical environment optimized to promote and accelerate protein folding.</text>
</comment>
<dbReference type="InterPro" id="IPR027410">
    <property type="entry name" value="TCP-1-like_intermed_sf"/>
</dbReference>
<protein>
    <recommendedName>
        <fullName evidence="6">Chaperonin GroEL</fullName>
        <ecNumber evidence="6">5.6.1.7</ecNumber>
    </recommendedName>
    <alternativeName>
        <fullName evidence="6">60 kDa chaperonin</fullName>
    </alternativeName>
    <alternativeName>
        <fullName evidence="6">Chaperonin-60</fullName>
        <shortName evidence="6">Cpn60</shortName>
    </alternativeName>
</protein>
<dbReference type="Gene3D" id="3.50.7.10">
    <property type="entry name" value="GroEL"/>
    <property type="match status" value="1"/>
</dbReference>
<dbReference type="Pfam" id="PF00118">
    <property type="entry name" value="Cpn60_TCP1"/>
    <property type="match status" value="1"/>
</dbReference>
<comment type="caution">
    <text evidence="6">Lacks conserved residue(s) required for the propagation of feature annotation.</text>
</comment>
<keyword evidence="5 6" id="KW-0413">Isomerase</keyword>
<dbReference type="InterPro" id="IPR018370">
    <property type="entry name" value="Chaperonin_Cpn60_CS"/>
</dbReference>
<keyword evidence="3 6" id="KW-0067">ATP-binding</keyword>
<dbReference type="GO" id="GO:0140662">
    <property type="term" value="F:ATP-dependent protein folding chaperone"/>
    <property type="evidence" value="ECO:0007669"/>
    <property type="project" value="InterPro"/>
</dbReference>
<feature type="binding site" evidence="6">
    <location>
        <begin position="476"/>
        <end position="478"/>
    </location>
    <ligand>
        <name>ATP</name>
        <dbReference type="ChEBI" id="CHEBI:30616"/>
    </ligand>
</feature>
<dbReference type="GO" id="GO:0005524">
    <property type="term" value="F:ATP binding"/>
    <property type="evidence" value="ECO:0007669"/>
    <property type="project" value="UniProtKB-UniRule"/>
</dbReference>
<dbReference type="NCBIfam" id="NF009487">
    <property type="entry name" value="PRK12849.1"/>
    <property type="match status" value="1"/>
</dbReference>
<dbReference type="GO" id="GO:0005737">
    <property type="term" value="C:cytoplasm"/>
    <property type="evidence" value="ECO:0007669"/>
    <property type="project" value="UniProtKB-SubCell"/>
</dbReference>
<dbReference type="FunFam" id="1.10.560.10:FF:000001">
    <property type="entry name" value="60 kDa chaperonin"/>
    <property type="match status" value="1"/>
</dbReference>
<dbReference type="EMBL" id="RXNT01000018">
    <property type="protein sequence ID" value="RTR27565.1"/>
    <property type="molecule type" value="Genomic_DNA"/>
</dbReference>
<keyword evidence="6" id="KW-0963">Cytoplasm</keyword>
<dbReference type="HAMAP" id="MF_00600">
    <property type="entry name" value="CH60"/>
    <property type="match status" value="1"/>
</dbReference>
<gene>
    <name evidence="6 10" type="primary">groL</name>
    <name evidence="6" type="synonym">groEL</name>
    <name evidence="10" type="ORF">EKG37_18745</name>
</gene>
<evidence type="ECO:0000256" key="9">
    <source>
        <dbReference type="SAM" id="MobiDB-lite"/>
    </source>
</evidence>
<dbReference type="RefSeq" id="WP_126410313.1">
    <property type="nucleotide sequence ID" value="NZ_RXNT01000018.1"/>
</dbReference>
<dbReference type="SUPFAM" id="SSF54849">
    <property type="entry name" value="GroEL-intermediate domain like"/>
    <property type="match status" value="1"/>
</dbReference>
<dbReference type="PANTHER" id="PTHR45633">
    <property type="entry name" value="60 KDA HEAT SHOCK PROTEIN, MITOCHONDRIAL"/>
    <property type="match status" value="1"/>
</dbReference>
<dbReference type="CDD" id="cd03344">
    <property type="entry name" value="GroEL"/>
    <property type="match status" value="1"/>
</dbReference>
<evidence type="ECO:0000256" key="8">
    <source>
        <dbReference type="RuleBase" id="RU000419"/>
    </source>
</evidence>
<dbReference type="InterPro" id="IPR002423">
    <property type="entry name" value="Cpn60/GroEL/TCP-1"/>
</dbReference>
<organism evidence="10 11">
    <name type="scientific">Bacillus yapensis</name>
    <dbReference type="NCBI Taxonomy" id="2492960"/>
    <lineage>
        <taxon>Bacteria</taxon>
        <taxon>Bacillati</taxon>
        <taxon>Bacillota</taxon>
        <taxon>Bacilli</taxon>
        <taxon>Bacillales</taxon>
        <taxon>Bacillaceae</taxon>
        <taxon>Bacillus</taxon>
    </lineage>
</organism>
<keyword evidence="4 6" id="KW-0143">Chaperone</keyword>
<dbReference type="GO" id="GO:0016853">
    <property type="term" value="F:isomerase activity"/>
    <property type="evidence" value="ECO:0007669"/>
    <property type="project" value="UniProtKB-KW"/>
</dbReference>
<dbReference type="SUPFAM" id="SSF48592">
    <property type="entry name" value="GroEL equatorial domain-like"/>
    <property type="match status" value="1"/>
</dbReference>
<name>A0A3S0L5L8_9BACI</name>
<comment type="similarity">
    <text evidence="1 6 7">Belongs to the chaperonin (HSP60) family.</text>
</comment>
<feature type="binding site" evidence="6">
    <location>
        <position position="413"/>
    </location>
    <ligand>
        <name>ATP</name>
        <dbReference type="ChEBI" id="CHEBI:30616"/>
    </ligand>
</feature>
<comment type="caution">
    <text evidence="10">The sequence shown here is derived from an EMBL/GenBank/DDBJ whole genome shotgun (WGS) entry which is preliminary data.</text>
</comment>
<keyword evidence="2 6" id="KW-0547">Nucleotide-binding</keyword>
<dbReference type="FunFam" id="3.50.7.10:FF:000001">
    <property type="entry name" value="60 kDa chaperonin"/>
    <property type="match status" value="1"/>
</dbReference>
<evidence type="ECO:0000256" key="5">
    <source>
        <dbReference type="ARBA" id="ARBA00023235"/>
    </source>
</evidence>
<evidence type="ECO:0000256" key="1">
    <source>
        <dbReference type="ARBA" id="ARBA00006607"/>
    </source>
</evidence>
<feature type="binding site" evidence="6">
    <location>
        <begin position="29"/>
        <end position="32"/>
    </location>
    <ligand>
        <name>ATP</name>
        <dbReference type="ChEBI" id="CHEBI:30616"/>
    </ligand>
</feature>
<dbReference type="Proteomes" id="UP000271374">
    <property type="component" value="Unassembled WGS sequence"/>
</dbReference>
<dbReference type="Gene3D" id="1.10.560.10">
    <property type="entry name" value="GroEL-like equatorial domain"/>
    <property type="match status" value="1"/>
</dbReference>
<dbReference type="PROSITE" id="PS00296">
    <property type="entry name" value="CHAPERONINS_CPN60"/>
    <property type="match status" value="1"/>
</dbReference>
<sequence>MAKEIKFSEDARRAMLRGVDALADAVKVTLGPKGRNVVLEKKFGSPLITNDGVTIAKEIELEDAFENMGAKLVAEVASKTNDVAGDGTTTATVLAQAMIREGLKNVTAGANPMVIRKGIEKAVITAIEELKAISKPVESKESIAQVAAISSADEEVGQLIAEAMERVGNDGVITIEESKGFTTELDVVEGMQFDRGYASPYMVTDSDKMEAVLDNPYVLITDKKISSVQEILPVLEQVVQQGKPLLIIAEDVEGEALPTLVLNKLRGTFNAVAVKAPGFGDRRKAMLEDIAVLTGGTVITEDLGLELKSANVSHLGRAAKIVVTKENTTIVEGAGDADQIAARVNQIRGQMEETSSEFDREKLQERLAKLAGGVAVVKVGAATETELKERKLRIEDALNSTRAAVEEGIVSGGGVALLNVYNKVAALQAEGDEQTGINIVLRAIEEPVRTIAANAGLEGSVVVERLKHEEIGMGFNAATNQWVNMIEAGIVDPTKVTRSALQNAASVAAMFLTTEAVVADKPEPPGSASMPDMSGMGGMGGMM</sequence>
<dbReference type="GO" id="GO:0042026">
    <property type="term" value="P:protein refolding"/>
    <property type="evidence" value="ECO:0007669"/>
    <property type="project" value="UniProtKB-UniRule"/>
</dbReference>
<comment type="subcellular location">
    <subcellularLocation>
        <location evidence="6">Cytoplasm</location>
    </subcellularLocation>
</comment>
<feature type="region of interest" description="Disordered" evidence="9">
    <location>
        <begin position="520"/>
        <end position="543"/>
    </location>
</feature>
<dbReference type="NCBIfam" id="NF009488">
    <property type="entry name" value="PRK12850.1"/>
    <property type="match status" value="1"/>
</dbReference>
<dbReference type="Gene3D" id="3.30.260.10">
    <property type="entry name" value="TCP-1-like chaperonin intermediate domain"/>
    <property type="match status" value="1"/>
</dbReference>
<dbReference type="AlphaFoldDB" id="A0A3S0L5L8"/>
<evidence type="ECO:0000313" key="10">
    <source>
        <dbReference type="EMBL" id="RTR27565.1"/>
    </source>
</evidence>
<dbReference type="InterPro" id="IPR027413">
    <property type="entry name" value="GROEL-like_equatorial_sf"/>
</dbReference>
<evidence type="ECO:0000256" key="4">
    <source>
        <dbReference type="ARBA" id="ARBA00023186"/>
    </source>
</evidence>
<dbReference type="InterPro" id="IPR027409">
    <property type="entry name" value="GroEL-like_apical_dom_sf"/>
</dbReference>
<dbReference type="InterPro" id="IPR001844">
    <property type="entry name" value="Cpn60/GroEL"/>
</dbReference>
<feature type="binding site" evidence="6">
    <location>
        <begin position="86"/>
        <end position="90"/>
    </location>
    <ligand>
        <name>ATP</name>
        <dbReference type="ChEBI" id="CHEBI:30616"/>
    </ligand>
</feature>
<dbReference type="SUPFAM" id="SSF52029">
    <property type="entry name" value="GroEL apical domain-like"/>
    <property type="match status" value="1"/>
</dbReference>
<dbReference type="NCBIfam" id="TIGR02348">
    <property type="entry name" value="GroEL"/>
    <property type="match status" value="1"/>
</dbReference>
<dbReference type="NCBIfam" id="NF000592">
    <property type="entry name" value="PRK00013.1"/>
    <property type="match status" value="1"/>
</dbReference>
<dbReference type="NCBIfam" id="NF009489">
    <property type="entry name" value="PRK12851.1"/>
    <property type="match status" value="1"/>
</dbReference>
<dbReference type="GO" id="GO:0051082">
    <property type="term" value="F:unfolded protein binding"/>
    <property type="evidence" value="ECO:0007669"/>
    <property type="project" value="UniProtKB-UniRule"/>
</dbReference>
<comment type="subunit">
    <text evidence="6 8">Forms a cylinder of 14 subunits composed of two heptameric rings stacked back-to-back. Interacts with the co-chaperonin GroES.</text>
</comment>
<dbReference type="OrthoDB" id="9766614at2"/>
<evidence type="ECO:0000313" key="11">
    <source>
        <dbReference type="Proteomes" id="UP000271374"/>
    </source>
</evidence>
<accession>A0A3S0L5L8</accession>
<feature type="binding site" evidence="6">
    <location>
        <position position="492"/>
    </location>
    <ligand>
        <name>ATP</name>
        <dbReference type="ChEBI" id="CHEBI:30616"/>
    </ligand>
</feature>
<evidence type="ECO:0000256" key="2">
    <source>
        <dbReference type="ARBA" id="ARBA00022741"/>
    </source>
</evidence>
<dbReference type="EC" id="5.6.1.7" evidence="6"/>
<evidence type="ECO:0000256" key="7">
    <source>
        <dbReference type="RuleBase" id="RU000418"/>
    </source>
</evidence>
<keyword evidence="11" id="KW-1185">Reference proteome</keyword>
<dbReference type="PRINTS" id="PR00298">
    <property type="entry name" value="CHAPERONIN60"/>
</dbReference>
<reference evidence="10 11" key="1">
    <citation type="submission" date="2018-12" db="EMBL/GenBank/DDBJ databases">
        <title>Bacillus yapensis draft genome sequence.</title>
        <authorList>
            <person name="Yu L."/>
            <person name="Xu X."/>
            <person name="Tang X."/>
        </authorList>
    </citation>
    <scope>NUCLEOTIDE SEQUENCE [LARGE SCALE GENOMIC DNA]</scope>
    <source>
        <strain evidence="10 11">XXST-01</strain>
    </source>
</reference>